<organism evidence="2 3">
    <name type="scientific">Isoptericola luteus</name>
    <dbReference type="NCBI Taxonomy" id="2879484"/>
    <lineage>
        <taxon>Bacteria</taxon>
        <taxon>Bacillati</taxon>
        <taxon>Actinomycetota</taxon>
        <taxon>Actinomycetes</taxon>
        <taxon>Micrococcales</taxon>
        <taxon>Promicromonosporaceae</taxon>
        <taxon>Isoptericola</taxon>
    </lineage>
</organism>
<sequence length="242" mass="24513">MPDRTARRSPALSGAAPRDLARRRARRRWRTLAWRSRHVAAAVCCGLAAAVVVQALRPAPPTTVDVVVPAHRLAAGESLRPDDLTTRTVPAALVPADVLTDADDAVGRAPAVALPAGLPLHPDLLPGGGAVAQAPDGTVVVPVRLDQASAGWLRPGDRVDLLALGDGSAEDTGGDDAYLARRALVLPGPGTDDHDAQGVGGLLGAGSSAGAVEVTLVAVSPDDAPRLSTASGWGTIGAVLVR</sequence>
<dbReference type="Gene3D" id="3.90.1210.10">
    <property type="entry name" value="Antifreeze-like/N-acetylneuraminic acid synthase C-terminal domain"/>
    <property type="match status" value="1"/>
</dbReference>
<evidence type="ECO:0000259" key="1">
    <source>
        <dbReference type="SMART" id="SM00858"/>
    </source>
</evidence>
<gene>
    <name evidence="2" type="primary">cpaB</name>
    <name evidence="2" type="ORF">LEP48_06245</name>
</gene>
<dbReference type="CDD" id="cd11614">
    <property type="entry name" value="SAF_CpaB_FlgA_like"/>
    <property type="match status" value="1"/>
</dbReference>
<accession>A0ABS7ZGG9</accession>
<name>A0ABS7ZGG9_9MICO</name>
<comment type="caution">
    <text evidence="2">The sequence shown here is derived from an EMBL/GenBank/DDBJ whole genome shotgun (WGS) entry which is preliminary data.</text>
</comment>
<proteinExistence type="predicted"/>
<feature type="domain" description="SAF" evidence="1">
    <location>
        <begin position="64"/>
        <end position="126"/>
    </location>
</feature>
<dbReference type="Proteomes" id="UP001319870">
    <property type="component" value="Unassembled WGS sequence"/>
</dbReference>
<dbReference type="EMBL" id="JAIXCQ010000003">
    <property type="protein sequence ID" value="MCA5892954.1"/>
    <property type="molecule type" value="Genomic_DNA"/>
</dbReference>
<dbReference type="SMART" id="SM00858">
    <property type="entry name" value="SAF"/>
    <property type="match status" value="1"/>
</dbReference>
<evidence type="ECO:0000313" key="2">
    <source>
        <dbReference type="EMBL" id="MCA5892954.1"/>
    </source>
</evidence>
<protein>
    <submittedName>
        <fullName evidence="2">Flp pilus assembly protein CpaB</fullName>
    </submittedName>
</protein>
<reference evidence="2 3" key="1">
    <citation type="submission" date="2021-09" db="EMBL/GenBank/DDBJ databases">
        <title>Isoptericola luteus sp. nov., a novel bacterium isolated from Harbin, the capital city of Heilongjiang province.</title>
        <authorList>
            <person name="Li J."/>
        </authorList>
    </citation>
    <scope>NUCLEOTIDE SEQUENCE [LARGE SCALE GENOMIC DNA]</scope>
    <source>
        <strain evidence="2 3">NEAU-Y5</strain>
    </source>
</reference>
<dbReference type="Pfam" id="PF08666">
    <property type="entry name" value="SAF"/>
    <property type="match status" value="1"/>
</dbReference>
<keyword evidence="3" id="KW-1185">Reference proteome</keyword>
<dbReference type="RefSeq" id="WP_225564712.1">
    <property type="nucleotide sequence ID" value="NZ_JAIXCQ010000003.1"/>
</dbReference>
<dbReference type="InterPro" id="IPR013974">
    <property type="entry name" value="SAF"/>
</dbReference>
<dbReference type="NCBIfam" id="TIGR03177">
    <property type="entry name" value="pilus_cpaB"/>
    <property type="match status" value="1"/>
</dbReference>
<dbReference type="InterPro" id="IPR017592">
    <property type="entry name" value="Pilus_assmbl_Flp-typ_CpaB"/>
</dbReference>
<evidence type="ECO:0000313" key="3">
    <source>
        <dbReference type="Proteomes" id="UP001319870"/>
    </source>
</evidence>